<dbReference type="Gene3D" id="3.90.105.10">
    <property type="entry name" value="Molybdopterin biosynthesis moea protein, domain 2"/>
    <property type="match status" value="1"/>
</dbReference>
<dbReference type="PANTHER" id="PTHR10192:SF19">
    <property type="entry name" value="MOLYBDOPTERIN BIOSYNTHESIS PROTEIN MJ0666-RELATED"/>
    <property type="match status" value="1"/>
</dbReference>
<evidence type="ECO:0000259" key="3">
    <source>
        <dbReference type="SMART" id="SM00852"/>
    </source>
</evidence>
<dbReference type="AlphaFoldDB" id="A0A7J3JSE0"/>
<dbReference type="Pfam" id="PF03453">
    <property type="entry name" value="MoeA_N"/>
    <property type="match status" value="1"/>
</dbReference>
<dbReference type="InterPro" id="IPR001453">
    <property type="entry name" value="MoaB/Mog_dom"/>
</dbReference>
<dbReference type="InterPro" id="IPR036135">
    <property type="entry name" value="MoeA_linker/N_sf"/>
</dbReference>
<evidence type="ECO:0000256" key="1">
    <source>
        <dbReference type="ARBA" id="ARBA00005046"/>
    </source>
</evidence>
<dbReference type="EMBL" id="DTBZ01000111">
    <property type="protein sequence ID" value="HGQ18489.1"/>
    <property type="molecule type" value="Genomic_DNA"/>
</dbReference>
<comment type="caution">
    <text evidence="5">The sequence shown here is derived from an EMBL/GenBank/DDBJ whole genome shotgun (WGS) entry which is preliminary data.</text>
</comment>
<keyword evidence="5" id="KW-0808">Transferase</keyword>
<proteinExistence type="predicted"/>
<dbReference type="InterPro" id="IPR038987">
    <property type="entry name" value="MoeA-like"/>
</dbReference>
<dbReference type="InterPro" id="IPR036425">
    <property type="entry name" value="MoaB/Mog-like_dom_sf"/>
</dbReference>
<feature type="domain" description="MoaB/Mog" evidence="3">
    <location>
        <begin position="181"/>
        <end position="325"/>
    </location>
</feature>
<dbReference type="SUPFAM" id="SSF63867">
    <property type="entry name" value="MoeA C-terminal domain-like"/>
    <property type="match status" value="1"/>
</dbReference>
<protein>
    <submittedName>
        <fullName evidence="5">Molybdopterin molybdenumtransferase MoeA</fullName>
    </submittedName>
</protein>
<name>A0A7J3JSE0_9CREN</name>
<dbReference type="Gene3D" id="2.170.190.11">
    <property type="entry name" value="Molybdopterin biosynthesis moea protein, domain 3"/>
    <property type="match status" value="1"/>
</dbReference>
<dbReference type="UniPathway" id="UPA00344"/>
<reference evidence="5" key="1">
    <citation type="journal article" date="2020" name="mSystems">
        <title>Genome- and Community-Level Interaction Insights into Carbon Utilization and Element Cycling Functions of Hydrothermarchaeota in Hydrothermal Sediment.</title>
        <authorList>
            <person name="Zhou Z."/>
            <person name="Liu Y."/>
            <person name="Xu W."/>
            <person name="Pan J."/>
            <person name="Luo Z.H."/>
            <person name="Li M."/>
        </authorList>
    </citation>
    <scope>NUCLEOTIDE SEQUENCE [LARGE SCALE GENOMIC DNA]</scope>
    <source>
        <strain evidence="4">SpSt-618</strain>
        <strain evidence="5">SpSt-657</strain>
    </source>
</reference>
<dbReference type="Gene3D" id="3.40.980.10">
    <property type="entry name" value="MoaB/Mog-like domain"/>
    <property type="match status" value="1"/>
</dbReference>
<evidence type="ECO:0000256" key="2">
    <source>
        <dbReference type="ARBA" id="ARBA00023150"/>
    </source>
</evidence>
<dbReference type="PANTHER" id="PTHR10192">
    <property type="entry name" value="MOLYBDOPTERIN BIOSYNTHESIS PROTEIN"/>
    <property type="match status" value="1"/>
</dbReference>
<dbReference type="Pfam" id="PF03454">
    <property type="entry name" value="MoeA_C"/>
    <property type="match status" value="1"/>
</dbReference>
<gene>
    <name evidence="4" type="ORF">ENT87_08025</name>
    <name evidence="5" type="ORF">ENU30_05905</name>
</gene>
<organism evidence="5">
    <name type="scientific">Ignisphaera aggregans</name>
    <dbReference type="NCBI Taxonomy" id="334771"/>
    <lineage>
        <taxon>Archaea</taxon>
        <taxon>Thermoproteota</taxon>
        <taxon>Thermoprotei</taxon>
        <taxon>Desulfurococcales</taxon>
        <taxon>Desulfurococcaceae</taxon>
        <taxon>Ignisphaera</taxon>
    </lineage>
</organism>
<comment type="pathway">
    <text evidence="1">Cofactor biosynthesis; molybdopterin biosynthesis.</text>
</comment>
<dbReference type="GO" id="GO:0005737">
    <property type="term" value="C:cytoplasm"/>
    <property type="evidence" value="ECO:0007669"/>
    <property type="project" value="TreeGrafter"/>
</dbReference>
<dbReference type="EMBL" id="DTAI01000241">
    <property type="protein sequence ID" value="HGN37475.1"/>
    <property type="molecule type" value="Genomic_DNA"/>
</dbReference>
<dbReference type="CDD" id="cd00887">
    <property type="entry name" value="MoeA"/>
    <property type="match status" value="1"/>
</dbReference>
<dbReference type="SMART" id="SM00852">
    <property type="entry name" value="MoCF_biosynth"/>
    <property type="match status" value="1"/>
</dbReference>
<evidence type="ECO:0000313" key="5">
    <source>
        <dbReference type="EMBL" id="HGQ18489.1"/>
    </source>
</evidence>
<dbReference type="Gene3D" id="2.40.340.10">
    <property type="entry name" value="MoeA, C-terminal, domain IV"/>
    <property type="match status" value="1"/>
</dbReference>
<sequence length="409" mass="44700">MEIGFSYTRIDECIENLARITNLSIEAVTVDLDEALNKIAYDTITSPIDIPPYDRSAVDGYALCSEATTSASPSNPIPLVIKNKGNKIDCSEALPVSTGDRLPLGADAVVMLEDTYTDNTRNIVYITRSVPKYLNVSRMGEDIKRGDTIVEKGRLIKPWHIAAVAAIGLSKIRVYRGIKIGVITVGSELKSGGIDVYSEGGVIDVTSKLLMSSLREYEFIEPKWYGIVEDSEEKIALLLHRAVIENDIVITSGGTGPGSRDVTFNVLNFLRNEMKIGIISRGVAMRPGRPTTIATINGKPLFMLSGFPIAAYIALRVLVVPFIARLLNIQGIEPIEVPAILTRRAVGSIGYDVFARIKAYRCEDSICAEPIAIHGSGVLRTLMDANAILHIKHNLEGFDKGDKVWIQIL</sequence>
<dbReference type="InterPro" id="IPR036688">
    <property type="entry name" value="MoeA_C_domain_IV_sf"/>
</dbReference>
<evidence type="ECO:0000313" key="4">
    <source>
        <dbReference type="EMBL" id="HGN37475.1"/>
    </source>
</evidence>
<dbReference type="GO" id="GO:0061599">
    <property type="term" value="F:molybdopterin molybdotransferase activity"/>
    <property type="evidence" value="ECO:0007669"/>
    <property type="project" value="TreeGrafter"/>
</dbReference>
<dbReference type="SUPFAM" id="SSF63882">
    <property type="entry name" value="MoeA N-terminal region -like"/>
    <property type="match status" value="1"/>
</dbReference>
<dbReference type="InterPro" id="IPR005111">
    <property type="entry name" value="MoeA_C_domain_IV"/>
</dbReference>
<dbReference type="SUPFAM" id="SSF53218">
    <property type="entry name" value="Molybdenum cofactor biosynthesis proteins"/>
    <property type="match status" value="1"/>
</dbReference>
<dbReference type="InterPro" id="IPR005110">
    <property type="entry name" value="MoeA_linker/N"/>
</dbReference>
<accession>A0A7J3JSE0</accession>
<dbReference type="Pfam" id="PF00994">
    <property type="entry name" value="MoCF_biosynth"/>
    <property type="match status" value="1"/>
</dbReference>
<keyword evidence="2" id="KW-0501">Molybdenum cofactor biosynthesis</keyword>
<dbReference type="GO" id="GO:0006777">
    <property type="term" value="P:Mo-molybdopterin cofactor biosynthetic process"/>
    <property type="evidence" value="ECO:0007669"/>
    <property type="project" value="UniProtKB-KW"/>
</dbReference>